<protein>
    <submittedName>
        <fullName evidence="1">Uncharacterized protein</fullName>
    </submittedName>
</protein>
<keyword evidence="2" id="KW-1185">Reference proteome</keyword>
<proteinExistence type="predicted"/>
<gene>
    <name evidence="1" type="ORF">PT974_01486</name>
</gene>
<organism evidence="1 2">
    <name type="scientific">Cladobotryum mycophilum</name>
    <dbReference type="NCBI Taxonomy" id="491253"/>
    <lineage>
        <taxon>Eukaryota</taxon>
        <taxon>Fungi</taxon>
        <taxon>Dikarya</taxon>
        <taxon>Ascomycota</taxon>
        <taxon>Pezizomycotina</taxon>
        <taxon>Sordariomycetes</taxon>
        <taxon>Hypocreomycetidae</taxon>
        <taxon>Hypocreales</taxon>
        <taxon>Hypocreaceae</taxon>
        <taxon>Cladobotryum</taxon>
    </lineage>
</organism>
<evidence type="ECO:0000313" key="1">
    <source>
        <dbReference type="EMBL" id="KAK5999098.1"/>
    </source>
</evidence>
<accession>A0ABR0T3Q9</accession>
<dbReference type="EMBL" id="JAVFKD010000001">
    <property type="protein sequence ID" value="KAK5999098.1"/>
    <property type="molecule type" value="Genomic_DNA"/>
</dbReference>
<comment type="caution">
    <text evidence="1">The sequence shown here is derived from an EMBL/GenBank/DDBJ whole genome shotgun (WGS) entry which is preliminary data.</text>
</comment>
<dbReference type="Proteomes" id="UP001338125">
    <property type="component" value="Unassembled WGS sequence"/>
</dbReference>
<name>A0ABR0T3Q9_9HYPO</name>
<reference evidence="1 2" key="1">
    <citation type="submission" date="2024-01" db="EMBL/GenBank/DDBJ databases">
        <title>Complete genome of Cladobotryum mycophilum ATHUM6906.</title>
        <authorList>
            <person name="Christinaki A.C."/>
            <person name="Myridakis A.I."/>
            <person name="Kouvelis V.N."/>
        </authorList>
    </citation>
    <scope>NUCLEOTIDE SEQUENCE [LARGE SCALE GENOMIC DNA]</scope>
    <source>
        <strain evidence="1 2">ATHUM6906</strain>
    </source>
</reference>
<evidence type="ECO:0000313" key="2">
    <source>
        <dbReference type="Proteomes" id="UP001338125"/>
    </source>
</evidence>
<sequence length="334" mass="36171">METPRNFTVNGIARLGMSIQREGQQAVPLPENGLEFTGLAFAVHVGLAVLEKPQGRATLCNLGLTVAQEWNRVGAFRFAGDLSRMAEYVNEYLRAVRNDFPHVVLRDIGGPDVIAEAKRLPVSFWDGNLFAYSPKMCSGICFNHSKVTEMANASALGGSKNAQERKMSARYRSGVMSSSPTPPTVTFLNYSGLVQENSLIPRGESGRWLESSLFGGSLEFYRDTADDGGQAGIPSILDSRGLARKIHPDCALQLVRGIQDFDTFPFTTTGNALTLADRQSRGLISLGSTQAGSSQPGSFMRAHHDGPLFNVSAAELSRIPNEPGYTLRELEVAA</sequence>